<sequence>MSRTDDDTWDITESVGATALSVARARAVETDAEHPLYTDPYAHYFVEAAVEAGWRSPFLDHGGERAKAMAAYIASRTKFFDDFFTTAGANGIDQAVILAAGLDTRAWRLPWIDASTVYEIDQPKVLEFKDRVLAKHHAQPAVRYAAVAVDLRHDWPMALRQAGFDPSTPTAWSAEGLLPYLPAVAQDALFEQIDALSARGSHLSVEAFGEVFYSAEQLDRRQKRVAEARRAAAEAGGSGPARSEAESPMSEPDVTGLWYMEARTDVAQWLTEHGWEVSAIAAADLMARYRRPAPADLEDPVPDTVLLDARKI</sequence>
<dbReference type="EC" id="2.1.1.-" evidence="6"/>
<keyword evidence="5 6" id="KW-0949">S-adenosyl-L-methionine</keyword>
<comment type="caution">
    <text evidence="8">The sequence shown here is derived from an EMBL/GenBank/DDBJ whole genome shotgun (WGS) entry which is preliminary data.</text>
</comment>
<dbReference type="GO" id="GO:0008168">
    <property type="term" value="F:methyltransferase activity"/>
    <property type="evidence" value="ECO:0007669"/>
    <property type="project" value="UniProtKB-UniRule"/>
</dbReference>
<dbReference type="AlphaFoldDB" id="A0A255DH24"/>
<dbReference type="PANTHER" id="PTHR43619:SF2">
    <property type="entry name" value="S-ADENOSYL-L-METHIONINE-DEPENDENT METHYLTRANSFERASES SUPERFAMILY PROTEIN"/>
    <property type="match status" value="1"/>
</dbReference>
<comment type="function">
    <text evidence="1 6">Exhibits S-adenosyl-L-methionine-dependent methyltransferase activity.</text>
</comment>
<dbReference type="GO" id="GO:0032259">
    <property type="term" value="P:methylation"/>
    <property type="evidence" value="ECO:0007669"/>
    <property type="project" value="UniProtKB-KW"/>
</dbReference>
<evidence type="ECO:0000256" key="4">
    <source>
        <dbReference type="ARBA" id="ARBA00022679"/>
    </source>
</evidence>
<evidence type="ECO:0000256" key="7">
    <source>
        <dbReference type="SAM" id="MobiDB-lite"/>
    </source>
</evidence>
<keyword evidence="4 8" id="KW-0808">Transferase</keyword>
<evidence type="ECO:0000256" key="1">
    <source>
        <dbReference type="ARBA" id="ARBA00003907"/>
    </source>
</evidence>
<evidence type="ECO:0000256" key="2">
    <source>
        <dbReference type="ARBA" id="ARBA00008138"/>
    </source>
</evidence>
<dbReference type="InterPro" id="IPR007213">
    <property type="entry name" value="Ppm1/Ppm2/Tcmp"/>
</dbReference>
<dbReference type="OrthoDB" id="9806164at2"/>
<dbReference type="PANTHER" id="PTHR43619">
    <property type="entry name" value="S-ADENOSYL-L-METHIONINE-DEPENDENT METHYLTRANSFERASE YKTD-RELATED"/>
    <property type="match status" value="1"/>
</dbReference>
<dbReference type="SUPFAM" id="SSF53335">
    <property type="entry name" value="S-adenosyl-L-methionine-dependent methyltransferases"/>
    <property type="match status" value="1"/>
</dbReference>
<dbReference type="EMBL" id="NOZR01000011">
    <property type="protein sequence ID" value="OYN78708.1"/>
    <property type="molecule type" value="Genomic_DNA"/>
</dbReference>
<gene>
    <name evidence="8" type="ORF">CG716_15025</name>
</gene>
<dbReference type="RefSeq" id="WP_094480903.1">
    <property type="nucleotide sequence ID" value="NZ_NOZR01000011.1"/>
</dbReference>
<organism evidence="8 9">
    <name type="scientific">Mycolicibacterium sphagni</name>
    <dbReference type="NCBI Taxonomy" id="1786"/>
    <lineage>
        <taxon>Bacteria</taxon>
        <taxon>Bacillati</taxon>
        <taxon>Actinomycetota</taxon>
        <taxon>Actinomycetes</taxon>
        <taxon>Mycobacteriales</taxon>
        <taxon>Mycobacteriaceae</taxon>
        <taxon>Mycolicibacterium</taxon>
    </lineage>
</organism>
<evidence type="ECO:0000256" key="3">
    <source>
        <dbReference type="ARBA" id="ARBA00022603"/>
    </source>
</evidence>
<dbReference type="NCBIfam" id="TIGR00027">
    <property type="entry name" value="mthyl_TIGR00027"/>
    <property type="match status" value="1"/>
</dbReference>
<dbReference type="InterPro" id="IPR011610">
    <property type="entry name" value="SAM_mthyl_Trfase_ML2640-like"/>
</dbReference>
<keyword evidence="9" id="KW-1185">Reference proteome</keyword>
<dbReference type="Gene3D" id="3.40.50.150">
    <property type="entry name" value="Vaccinia Virus protein VP39"/>
    <property type="match status" value="1"/>
</dbReference>
<evidence type="ECO:0000313" key="9">
    <source>
        <dbReference type="Proteomes" id="UP000216063"/>
    </source>
</evidence>
<dbReference type="Pfam" id="PF04072">
    <property type="entry name" value="LCM"/>
    <property type="match status" value="1"/>
</dbReference>
<evidence type="ECO:0000313" key="8">
    <source>
        <dbReference type="EMBL" id="OYN78708.1"/>
    </source>
</evidence>
<dbReference type="InterPro" id="IPR029063">
    <property type="entry name" value="SAM-dependent_MTases_sf"/>
</dbReference>
<name>A0A255DH24_9MYCO</name>
<comment type="similarity">
    <text evidence="2 6">Belongs to the UPF0677 family.</text>
</comment>
<dbReference type="Proteomes" id="UP000216063">
    <property type="component" value="Unassembled WGS sequence"/>
</dbReference>
<proteinExistence type="inferred from homology"/>
<evidence type="ECO:0000256" key="6">
    <source>
        <dbReference type="RuleBase" id="RU362030"/>
    </source>
</evidence>
<evidence type="ECO:0000256" key="5">
    <source>
        <dbReference type="ARBA" id="ARBA00022691"/>
    </source>
</evidence>
<protein>
    <recommendedName>
        <fullName evidence="6">S-adenosyl-L-methionine-dependent methyltransferase</fullName>
        <ecNumber evidence="6">2.1.1.-</ecNumber>
    </recommendedName>
</protein>
<feature type="region of interest" description="Disordered" evidence="7">
    <location>
        <begin position="229"/>
        <end position="251"/>
    </location>
</feature>
<keyword evidence="3 6" id="KW-0489">Methyltransferase</keyword>
<accession>A0A255DH24</accession>
<reference evidence="8 9" key="1">
    <citation type="submission" date="2017-07" db="EMBL/GenBank/DDBJ databases">
        <title>The new phylogeny of genus Mycobacterium.</title>
        <authorList>
            <person name="Tortoli E."/>
            <person name="Trovato A."/>
            <person name="Cirillo D.M."/>
        </authorList>
    </citation>
    <scope>NUCLEOTIDE SEQUENCE [LARGE SCALE GENOMIC DNA]</scope>
    <source>
        <strain evidence="8 9">ATCC 33027</strain>
    </source>
</reference>